<keyword evidence="2" id="KW-1185">Reference proteome</keyword>
<sequence length="80" mass="9357">MVPFLRHHSRLPTYCGNVLGIWHAVVKLRCSIFNQLAFEVESSHSTWPKYLATDTHSSRPLTNDQSLKHITMNWKRHTDI</sequence>
<name>A0AAE1DD25_9GAST</name>
<dbReference type="EMBL" id="JAWDGP010004263">
    <property type="protein sequence ID" value="KAK3765977.1"/>
    <property type="molecule type" value="Genomic_DNA"/>
</dbReference>
<protein>
    <submittedName>
        <fullName evidence="1">Uncharacterized protein</fullName>
    </submittedName>
</protein>
<evidence type="ECO:0000313" key="2">
    <source>
        <dbReference type="Proteomes" id="UP001283361"/>
    </source>
</evidence>
<dbReference type="Proteomes" id="UP001283361">
    <property type="component" value="Unassembled WGS sequence"/>
</dbReference>
<organism evidence="1 2">
    <name type="scientific">Elysia crispata</name>
    <name type="common">lettuce slug</name>
    <dbReference type="NCBI Taxonomy" id="231223"/>
    <lineage>
        <taxon>Eukaryota</taxon>
        <taxon>Metazoa</taxon>
        <taxon>Spiralia</taxon>
        <taxon>Lophotrochozoa</taxon>
        <taxon>Mollusca</taxon>
        <taxon>Gastropoda</taxon>
        <taxon>Heterobranchia</taxon>
        <taxon>Euthyneura</taxon>
        <taxon>Panpulmonata</taxon>
        <taxon>Sacoglossa</taxon>
        <taxon>Placobranchoidea</taxon>
        <taxon>Plakobranchidae</taxon>
        <taxon>Elysia</taxon>
    </lineage>
</organism>
<proteinExistence type="predicted"/>
<accession>A0AAE1DD25</accession>
<dbReference type="AlphaFoldDB" id="A0AAE1DD25"/>
<reference evidence="1" key="1">
    <citation type="journal article" date="2023" name="G3 (Bethesda)">
        <title>A reference genome for the long-term kleptoplast-retaining sea slug Elysia crispata morphotype clarki.</title>
        <authorList>
            <person name="Eastman K.E."/>
            <person name="Pendleton A.L."/>
            <person name="Shaikh M.A."/>
            <person name="Suttiyut T."/>
            <person name="Ogas R."/>
            <person name="Tomko P."/>
            <person name="Gavelis G."/>
            <person name="Widhalm J.R."/>
            <person name="Wisecaver J.H."/>
        </authorList>
    </citation>
    <scope>NUCLEOTIDE SEQUENCE</scope>
    <source>
        <strain evidence="1">ECLA1</strain>
    </source>
</reference>
<comment type="caution">
    <text evidence="1">The sequence shown here is derived from an EMBL/GenBank/DDBJ whole genome shotgun (WGS) entry which is preliminary data.</text>
</comment>
<gene>
    <name evidence="1" type="ORF">RRG08_002220</name>
</gene>
<evidence type="ECO:0000313" key="1">
    <source>
        <dbReference type="EMBL" id="KAK3765977.1"/>
    </source>
</evidence>